<gene>
    <name evidence="2" type="ORF">E3N88_09264</name>
</gene>
<dbReference type="Proteomes" id="UP000326396">
    <property type="component" value="Linkage Group LG12"/>
</dbReference>
<name>A0A5N6PJH2_9ASTR</name>
<evidence type="ECO:0000313" key="3">
    <source>
        <dbReference type="Proteomes" id="UP000326396"/>
    </source>
</evidence>
<evidence type="ECO:0000256" key="1">
    <source>
        <dbReference type="SAM" id="MobiDB-lite"/>
    </source>
</evidence>
<sequence length="193" mass="22412">MDRRARHAERARYWGWLPQVIQGWIIAERVPTPRYRSDTPTDHRLPPLGVPLEQAFAAHVAFSRREAMRSGELSKRSGFFAKRTIDWRGRTIGWRNATTDWRHRWRLYEHDVCITENRTDITETQAMVQAGDAMLNAWAAQFIEEPPQEDGPKFEAEDLEEEDFDEDPNEDPEEDDDDGDAASDISHVSMDSD</sequence>
<accession>A0A5N6PJH2</accession>
<keyword evidence="3" id="KW-1185">Reference proteome</keyword>
<organism evidence="2 3">
    <name type="scientific">Mikania micrantha</name>
    <name type="common">bitter vine</name>
    <dbReference type="NCBI Taxonomy" id="192012"/>
    <lineage>
        <taxon>Eukaryota</taxon>
        <taxon>Viridiplantae</taxon>
        <taxon>Streptophyta</taxon>
        <taxon>Embryophyta</taxon>
        <taxon>Tracheophyta</taxon>
        <taxon>Spermatophyta</taxon>
        <taxon>Magnoliopsida</taxon>
        <taxon>eudicotyledons</taxon>
        <taxon>Gunneridae</taxon>
        <taxon>Pentapetalae</taxon>
        <taxon>asterids</taxon>
        <taxon>campanulids</taxon>
        <taxon>Asterales</taxon>
        <taxon>Asteraceae</taxon>
        <taxon>Asteroideae</taxon>
        <taxon>Heliantheae alliance</taxon>
        <taxon>Eupatorieae</taxon>
        <taxon>Mikania</taxon>
    </lineage>
</organism>
<protein>
    <submittedName>
        <fullName evidence="2">Uncharacterized protein</fullName>
    </submittedName>
</protein>
<dbReference type="AlphaFoldDB" id="A0A5N6PJH2"/>
<comment type="caution">
    <text evidence="2">The sequence shown here is derived from an EMBL/GenBank/DDBJ whole genome shotgun (WGS) entry which is preliminary data.</text>
</comment>
<proteinExistence type="predicted"/>
<feature type="region of interest" description="Disordered" evidence="1">
    <location>
        <begin position="144"/>
        <end position="193"/>
    </location>
</feature>
<dbReference type="EMBL" id="SZYD01000004">
    <property type="protein sequence ID" value="KAD6454558.1"/>
    <property type="molecule type" value="Genomic_DNA"/>
</dbReference>
<evidence type="ECO:0000313" key="2">
    <source>
        <dbReference type="EMBL" id="KAD6454558.1"/>
    </source>
</evidence>
<feature type="compositionally biased region" description="Acidic residues" evidence="1">
    <location>
        <begin position="157"/>
        <end position="181"/>
    </location>
</feature>
<reference evidence="2 3" key="1">
    <citation type="submission" date="2019-05" db="EMBL/GenBank/DDBJ databases">
        <title>Mikania micrantha, genome provides insights into the molecular mechanism of rapid growth.</title>
        <authorList>
            <person name="Liu B."/>
        </authorList>
    </citation>
    <scope>NUCLEOTIDE SEQUENCE [LARGE SCALE GENOMIC DNA]</scope>
    <source>
        <strain evidence="2">NLD-2019</strain>
        <tissue evidence="2">Leaf</tissue>
    </source>
</reference>